<proteinExistence type="inferred from homology"/>
<dbReference type="SUPFAM" id="SSF55620">
    <property type="entry name" value="Tetrahydrobiopterin biosynthesis enzymes-like"/>
    <property type="match status" value="1"/>
</dbReference>
<dbReference type="NCBIfam" id="TIGR00526">
    <property type="entry name" value="folB_dom"/>
    <property type="match status" value="1"/>
</dbReference>
<dbReference type="EC" id="4.1.2.25" evidence="6"/>
<dbReference type="GO" id="GO:0004150">
    <property type="term" value="F:dihydroneopterin aldolase activity"/>
    <property type="evidence" value="ECO:0007669"/>
    <property type="project" value="UniProtKB-UniRule"/>
</dbReference>
<dbReference type="Pfam" id="PF02152">
    <property type="entry name" value="FolB"/>
    <property type="match status" value="1"/>
</dbReference>
<feature type="domain" description="Dihydroneopterin aldolase/epimerase" evidence="7">
    <location>
        <begin position="8"/>
        <end position="117"/>
    </location>
</feature>
<dbReference type="InterPro" id="IPR006156">
    <property type="entry name" value="Dihydroneopterin_aldolase"/>
</dbReference>
<sequence length="121" mass="13773">MAQITQKIALENVRFFSPIGYYEEEQLLGNEFFVNVSVSFPFKNPDSEDISNTLNYEDLYRILSEVMSPRRKLLESAAEDILNKLLEGYADIEQIAISIKKMNPPFGGDLASSVVSLDFQR</sequence>
<comment type="similarity">
    <text evidence="3 6">Belongs to the DHNA family.</text>
</comment>
<dbReference type="Gene3D" id="3.30.1130.10">
    <property type="match status" value="1"/>
</dbReference>
<dbReference type="UniPathway" id="UPA00077">
    <property type="reaction ID" value="UER00154"/>
</dbReference>
<comment type="function">
    <text evidence="6">Catalyzes the conversion of 7,8-dihydroneopterin to 6-hydroxymethyl-7,8-dihydropterin.</text>
</comment>
<evidence type="ECO:0000256" key="2">
    <source>
        <dbReference type="ARBA" id="ARBA00005013"/>
    </source>
</evidence>
<dbReference type="GO" id="GO:0046656">
    <property type="term" value="P:folic acid biosynthetic process"/>
    <property type="evidence" value="ECO:0007669"/>
    <property type="project" value="UniProtKB-UniRule"/>
</dbReference>
<dbReference type="InterPro" id="IPR043133">
    <property type="entry name" value="GTP-CH-I_C/QueF"/>
</dbReference>
<keyword evidence="5 6" id="KW-0456">Lyase</keyword>
<dbReference type="PANTHER" id="PTHR42844:SF1">
    <property type="entry name" value="DIHYDRONEOPTERIN ALDOLASE 1-RELATED"/>
    <property type="match status" value="1"/>
</dbReference>
<name>A0A5Q0QDW1_9SPHI</name>
<protein>
    <recommendedName>
        <fullName evidence="6">7,8-dihydroneopterin aldolase</fullName>
        <ecNumber evidence="6">4.1.2.25</ecNumber>
    </recommendedName>
</protein>
<gene>
    <name evidence="8" type="primary">folB</name>
    <name evidence="8" type="ORF">GFH32_05020</name>
</gene>
<evidence type="ECO:0000256" key="5">
    <source>
        <dbReference type="ARBA" id="ARBA00023239"/>
    </source>
</evidence>
<keyword evidence="9" id="KW-1185">Reference proteome</keyword>
<evidence type="ECO:0000256" key="6">
    <source>
        <dbReference type="RuleBase" id="RU362079"/>
    </source>
</evidence>
<evidence type="ECO:0000256" key="3">
    <source>
        <dbReference type="ARBA" id="ARBA00005708"/>
    </source>
</evidence>
<dbReference type="KEGG" id="sphe:GFH32_05020"/>
<dbReference type="PANTHER" id="PTHR42844">
    <property type="entry name" value="DIHYDRONEOPTERIN ALDOLASE 1-RELATED"/>
    <property type="match status" value="1"/>
</dbReference>
<dbReference type="RefSeq" id="WP_153510041.1">
    <property type="nucleotide sequence ID" value="NZ_CP045652.1"/>
</dbReference>
<comment type="pathway">
    <text evidence="2 6">Cofactor biosynthesis; tetrahydrofolate biosynthesis; 2-amino-4-hydroxy-6-hydroxymethyl-7,8-dihydropteridine diphosphate from 7,8-dihydroneopterin triphosphate: step 3/4.</text>
</comment>
<dbReference type="Proteomes" id="UP000326921">
    <property type="component" value="Chromosome"/>
</dbReference>
<keyword evidence="4 6" id="KW-0289">Folate biosynthesis</keyword>
<organism evidence="8 9">
    <name type="scientific">Sphingobacterium zhuxiongii</name>
    <dbReference type="NCBI Taxonomy" id="2662364"/>
    <lineage>
        <taxon>Bacteria</taxon>
        <taxon>Pseudomonadati</taxon>
        <taxon>Bacteroidota</taxon>
        <taxon>Sphingobacteriia</taxon>
        <taxon>Sphingobacteriales</taxon>
        <taxon>Sphingobacteriaceae</taxon>
        <taxon>Sphingobacterium</taxon>
    </lineage>
</organism>
<dbReference type="NCBIfam" id="TIGR00525">
    <property type="entry name" value="folB"/>
    <property type="match status" value="1"/>
</dbReference>
<dbReference type="GO" id="GO:0005737">
    <property type="term" value="C:cytoplasm"/>
    <property type="evidence" value="ECO:0007669"/>
    <property type="project" value="TreeGrafter"/>
</dbReference>
<comment type="catalytic activity">
    <reaction evidence="1 6">
        <text>7,8-dihydroneopterin = 6-hydroxymethyl-7,8-dihydropterin + glycolaldehyde</text>
        <dbReference type="Rhea" id="RHEA:10540"/>
        <dbReference type="ChEBI" id="CHEBI:17001"/>
        <dbReference type="ChEBI" id="CHEBI:17071"/>
        <dbReference type="ChEBI" id="CHEBI:44841"/>
        <dbReference type="EC" id="4.1.2.25"/>
    </reaction>
</comment>
<evidence type="ECO:0000256" key="4">
    <source>
        <dbReference type="ARBA" id="ARBA00022909"/>
    </source>
</evidence>
<evidence type="ECO:0000259" key="7">
    <source>
        <dbReference type="SMART" id="SM00905"/>
    </source>
</evidence>
<accession>A0A5Q0QDW1</accession>
<evidence type="ECO:0000256" key="1">
    <source>
        <dbReference type="ARBA" id="ARBA00001353"/>
    </source>
</evidence>
<evidence type="ECO:0000313" key="8">
    <source>
        <dbReference type="EMBL" id="QGA25722.1"/>
    </source>
</evidence>
<reference evidence="8 9" key="1">
    <citation type="submission" date="2019-10" db="EMBL/GenBank/DDBJ databases">
        <authorList>
            <person name="Dong K."/>
        </authorList>
    </citation>
    <scope>NUCLEOTIDE SEQUENCE [LARGE SCALE GENOMIC DNA]</scope>
    <source>
        <strain evidence="9">dk4302</strain>
    </source>
</reference>
<dbReference type="GO" id="GO:0046654">
    <property type="term" value="P:tetrahydrofolate biosynthetic process"/>
    <property type="evidence" value="ECO:0007669"/>
    <property type="project" value="UniProtKB-UniRule"/>
</dbReference>
<dbReference type="EMBL" id="CP045652">
    <property type="protein sequence ID" value="QGA25722.1"/>
    <property type="molecule type" value="Genomic_DNA"/>
</dbReference>
<dbReference type="AlphaFoldDB" id="A0A5Q0QDW1"/>
<dbReference type="InterPro" id="IPR006157">
    <property type="entry name" value="FolB_dom"/>
</dbReference>
<evidence type="ECO:0000313" key="9">
    <source>
        <dbReference type="Proteomes" id="UP000326921"/>
    </source>
</evidence>
<dbReference type="SMART" id="SM00905">
    <property type="entry name" value="FolB"/>
    <property type="match status" value="1"/>
</dbReference>